<evidence type="ECO:0000313" key="2">
    <source>
        <dbReference type="EMBL" id="KAJ5344934.1"/>
    </source>
</evidence>
<protein>
    <submittedName>
        <fullName evidence="2">Uncharacterized protein</fullName>
    </submittedName>
</protein>
<reference evidence="2" key="1">
    <citation type="submission" date="2022-12" db="EMBL/GenBank/DDBJ databases">
        <authorList>
            <person name="Petersen C."/>
        </authorList>
    </citation>
    <scope>NUCLEOTIDE SEQUENCE</scope>
    <source>
        <strain evidence="2">IBT 35673</strain>
    </source>
</reference>
<evidence type="ECO:0000256" key="1">
    <source>
        <dbReference type="SAM" id="MobiDB-lite"/>
    </source>
</evidence>
<proteinExistence type="predicted"/>
<evidence type="ECO:0000313" key="3">
    <source>
        <dbReference type="Proteomes" id="UP001147695"/>
    </source>
</evidence>
<organism evidence="2 3">
    <name type="scientific">Penicillium brevicompactum</name>
    <dbReference type="NCBI Taxonomy" id="5074"/>
    <lineage>
        <taxon>Eukaryota</taxon>
        <taxon>Fungi</taxon>
        <taxon>Dikarya</taxon>
        <taxon>Ascomycota</taxon>
        <taxon>Pezizomycotina</taxon>
        <taxon>Eurotiomycetes</taxon>
        <taxon>Eurotiomycetidae</taxon>
        <taxon>Eurotiales</taxon>
        <taxon>Aspergillaceae</taxon>
        <taxon>Penicillium</taxon>
    </lineage>
</organism>
<comment type="caution">
    <text evidence="2">The sequence shown here is derived from an EMBL/GenBank/DDBJ whole genome shotgun (WGS) entry which is preliminary data.</text>
</comment>
<reference evidence="2" key="2">
    <citation type="journal article" date="2023" name="IMA Fungus">
        <title>Comparative genomic study of the Penicillium genus elucidates a diverse pangenome and 15 lateral gene transfer events.</title>
        <authorList>
            <person name="Petersen C."/>
            <person name="Sorensen T."/>
            <person name="Nielsen M.R."/>
            <person name="Sondergaard T.E."/>
            <person name="Sorensen J.L."/>
            <person name="Fitzpatrick D.A."/>
            <person name="Frisvad J.C."/>
            <person name="Nielsen K.L."/>
        </authorList>
    </citation>
    <scope>NUCLEOTIDE SEQUENCE</scope>
    <source>
        <strain evidence="2">IBT 35673</strain>
    </source>
</reference>
<feature type="compositionally biased region" description="Polar residues" evidence="1">
    <location>
        <begin position="30"/>
        <end position="46"/>
    </location>
</feature>
<accession>A0A9W9UL50</accession>
<dbReference type="AlphaFoldDB" id="A0A9W9UL50"/>
<dbReference type="Proteomes" id="UP001147695">
    <property type="component" value="Unassembled WGS sequence"/>
</dbReference>
<gene>
    <name evidence="2" type="ORF">N7452_002938</name>
</gene>
<feature type="region of interest" description="Disordered" evidence="1">
    <location>
        <begin position="1"/>
        <end position="47"/>
    </location>
</feature>
<dbReference type="EMBL" id="JAPZBQ010000002">
    <property type="protein sequence ID" value="KAJ5344934.1"/>
    <property type="molecule type" value="Genomic_DNA"/>
</dbReference>
<name>A0A9W9UL50_PENBR</name>
<sequence>MTSHSSSPPMLEIQATEDQYSPPAVDHNTTKSPVASPEKSNGSVKNSPMGPVVVFIARASDLSDHNYPGTVLNTIQMHAYLRGLLVIMSAEHRKVYGNLGSRPQKIQTVIHPANSKMSISCRTTKFLAGAMEEARDTKSECIFVLNNWDAWTTDIPTVAEMCEKFTEVPFTLRVWANGHGVAREFYEANAHKAINVLRQRMDIKDERVASDRNTALFVRMFEALHRAHDLFPSHS</sequence>